<dbReference type="AlphaFoldDB" id="A0A4Y2JTG0"/>
<sequence length="156" mass="16399">MVCIKPLTVKTANTARHANCQTTAQLPKCGRVGAGSRRRAAMPQLQRQVLRIQSSYVEKAKGAPSSKYLQSQIQAGTRGFLSTNAVNISKEGTGSEEADTVMALEVAGTGSGAVMFEEEVAVFPEEISEAIAAAAPSEVVTGGGVYYIVKLTAHKI</sequence>
<dbReference type="Proteomes" id="UP000499080">
    <property type="component" value="Unassembled WGS sequence"/>
</dbReference>
<proteinExistence type="predicted"/>
<name>A0A4Y2JTG0_ARAVE</name>
<evidence type="ECO:0000313" key="1">
    <source>
        <dbReference type="EMBL" id="GBM92436.1"/>
    </source>
</evidence>
<reference evidence="1 2" key="1">
    <citation type="journal article" date="2019" name="Sci. Rep.">
        <title>Orb-weaving spider Araneus ventricosus genome elucidates the spidroin gene catalogue.</title>
        <authorList>
            <person name="Kono N."/>
            <person name="Nakamura H."/>
            <person name="Ohtoshi R."/>
            <person name="Moran D.A.P."/>
            <person name="Shinohara A."/>
            <person name="Yoshida Y."/>
            <person name="Fujiwara M."/>
            <person name="Mori M."/>
            <person name="Tomita M."/>
            <person name="Arakawa K."/>
        </authorList>
    </citation>
    <scope>NUCLEOTIDE SEQUENCE [LARGE SCALE GENOMIC DNA]</scope>
</reference>
<organism evidence="1 2">
    <name type="scientific">Araneus ventricosus</name>
    <name type="common">Orbweaver spider</name>
    <name type="synonym">Epeira ventricosa</name>
    <dbReference type="NCBI Taxonomy" id="182803"/>
    <lineage>
        <taxon>Eukaryota</taxon>
        <taxon>Metazoa</taxon>
        <taxon>Ecdysozoa</taxon>
        <taxon>Arthropoda</taxon>
        <taxon>Chelicerata</taxon>
        <taxon>Arachnida</taxon>
        <taxon>Araneae</taxon>
        <taxon>Araneomorphae</taxon>
        <taxon>Entelegynae</taxon>
        <taxon>Araneoidea</taxon>
        <taxon>Araneidae</taxon>
        <taxon>Araneus</taxon>
    </lineage>
</organism>
<comment type="caution">
    <text evidence="1">The sequence shown here is derived from an EMBL/GenBank/DDBJ whole genome shotgun (WGS) entry which is preliminary data.</text>
</comment>
<evidence type="ECO:0000313" key="2">
    <source>
        <dbReference type="Proteomes" id="UP000499080"/>
    </source>
</evidence>
<gene>
    <name evidence="1" type="ORF">AVEN_8966_1</name>
</gene>
<dbReference type="EMBL" id="BGPR01003789">
    <property type="protein sequence ID" value="GBM92436.1"/>
    <property type="molecule type" value="Genomic_DNA"/>
</dbReference>
<accession>A0A4Y2JTG0</accession>
<protein>
    <submittedName>
        <fullName evidence="1">Uncharacterized protein</fullName>
    </submittedName>
</protein>
<keyword evidence="2" id="KW-1185">Reference proteome</keyword>